<dbReference type="EMBL" id="JAYMYQ010000004">
    <property type="protein sequence ID" value="KAK7338796.1"/>
    <property type="molecule type" value="Genomic_DNA"/>
</dbReference>
<comment type="caution">
    <text evidence="1">The sequence shown here is derived from an EMBL/GenBank/DDBJ whole genome shotgun (WGS) entry which is preliminary data.</text>
</comment>
<sequence length="200" mass="23028">MFKRDLNPGPVDCKQRLWPLNQVPWLWFKAFQSGLVSSVCLRGNYVLAPACRVPGSSQRCLPWTLIRSPVSGMPSSVMQSIITAIKLEIPFNAFIKNLIESFCKQLTYYPRMSTRPLEVRIRRDDRDYVLHGPACGLVSPSDPLLLTPLGFRTRGPSCHWRLLRHHLYYHTDVRKYARYHMHGLGFPLAFITTKDSWGLV</sequence>
<dbReference type="AlphaFoldDB" id="A0AAN9QLD7"/>
<name>A0AAN9QLD7_CANGL</name>
<reference evidence="1 2" key="1">
    <citation type="submission" date="2024-01" db="EMBL/GenBank/DDBJ databases">
        <title>The genomes of 5 underutilized Papilionoideae crops provide insights into root nodulation and disease resistanc.</title>
        <authorList>
            <person name="Jiang F."/>
        </authorList>
    </citation>
    <scope>NUCLEOTIDE SEQUENCE [LARGE SCALE GENOMIC DNA]</scope>
    <source>
        <strain evidence="1">LVBAO_FW01</strain>
        <tissue evidence="1">Leaves</tissue>
    </source>
</reference>
<protein>
    <submittedName>
        <fullName evidence="1">Uncharacterized protein</fullName>
    </submittedName>
</protein>
<organism evidence="1 2">
    <name type="scientific">Canavalia gladiata</name>
    <name type="common">Sword bean</name>
    <name type="synonym">Dolichos gladiatus</name>
    <dbReference type="NCBI Taxonomy" id="3824"/>
    <lineage>
        <taxon>Eukaryota</taxon>
        <taxon>Viridiplantae</taxon>
        <taxon>Streptophyta</taxon>
        <taxon>Embryophyta</taxon>
        <taxon>Tracheophyta</taxon>
        <taxon>Spermatophyta</taxon>
        <taxon>Magnoliopsida</taxon>
        <taxon>eudicotyledons</taxon>
        <taxon>Gunneridae</taxon>
        <taxon>Pentapetalae</taxon>
        <taxon>rosids</taxon>
        <taxon>fabids</taxon>
        <taxon>Fabales</taxon>
        <taxon>Fabaceae</taxon>
        <taxon>Papilionoideae</taxon>
        <taxon>50 kb inversion clade</taxon>
        <taxon>NPAAA clade</taxon>
        <taxon>indigoferoid/millettioid clade</taxon>
        <taxon>Phaseoleae</taxon>
        <taxon>Canavalia</taxon>
    </lineage>
</organism>
<evidence type="ECO:0000313" key="1">
    <source>
        <dbReference type="EMBL" id="KAK7338796.1"/>
    </source>
</evidence>
<evidence type="ECO:0000313" key="2">
    <source>
        <dbReference type="Proteomes" id="UP001367508"/>
    </source>
</evidence>
<proteinExistence type="predicted"/>
<dbReference type="Proteomes" id="UP001367508">
    <property type="component" value="Unassembled WGS sequence"/>
</dbReference>
<accession>A0AAN9QLD7</accession>
<keyword evidence="2" id="KW-1185">Reference proteome</keyword>
<gene>
    <name evidence="1" type="ORF">VNO77_19428</name>
</gene>